<evidence type="ECO:0008006" key="4">
    <source>
        <dbReference type="Google" id="ProtNLM"/>
    </source>
</evidence>
<sequence>MTATPDTHAGGSPAPGSEVITMVGPAGAGKTSARSRWPDAIVISLDELRAQFSWCGCSSNQDPRLRALVVEIAFTAARTVLDRGGRVLWDATNAVATDRQALLALAAEYDAATHAVIVLPPLEQVLAQNATRSQRRCPCGYTRAVPEAVVRAMHEAITRQPPTTADGWHRVTVLDHHQSGGAVSTR</sequence>
<dbReference type="Proteomes" id="UP001501116">
    <property type="component" value="Unassembled WGS sequence"/>
</dbReference>
<keyword evidence="3" id="KW-1185">Reference proteome</keyword>
<dbReference type="EMBL" id="BAAANN010000038">
    <property type="protein sequence ID" value="GAA1983412.1"/>
    <property type="molecule type" value="Genomic_DNA"/>
</dbReference>
<reference evidence="3" key="1">
    <citation type="journal article" date="2019" name="Int. J. Syst. Evol. Microbiol.">
        <title>The Global Catalogue of Microorganisms (GCM) 10K type strain sequencing project: providing services to taxonomists for standard genome sequencing and annotation.</title>
        <authorList>
            <consortium name="The Broad Institute Genomics Platform"/>
            <consortium name="The Broad Institute Genome Sequencing Center for Infectious Disease"/>
            <person name="Wu L."/>
            <person name="Ma J."/>
        </authorList>
    </citation>
    <scope>NUCLEOTIDE SEQUENCE [LARGE SCALE GENOMIC DNA]</scope>
    <source>
        <strain evidence="3">JCM 14545</strain>
    </source>
</reference>
<proteinExistence type="predicted"/>
<evidence type="ECO:0000256" key="1">
    <source>
        <dbReference type="SAM" id="MobiDB-lite"/>
    </source>
</evidence>
<dbReference type="RefSeq" id="WP_344429071.1">
    <property type="nucleotide sequence ID" value="NZ_BAAANN010000038.1"/>
</dbReference>
<comment type="caution">
    <text evidence="2">The sequence shown here is derived from an EMBL/GenBank/DDBJ whole genome shotgun (WGS) entry which is preliminary data.</text>
</comment>
<dbReference type="SUPFAM" id="SSF52540">
    <property type="entry name" value="P-loop containing nucleoside triphosphate hydrolases"/>
    <property type="match status" value="1"/>
</dbReference>
<dbReference type="Gene3D" id="3.40.50.300">
    <property type="entry name" value="P-loop containing nucleotide triphosphate hydrolases"/>
    <property type="match status" value="1"/>
</dbReference>
<organism evidence="2 3">
    <name type="scientific">Amycolatopsis minnesotensis</name>
    <dbReference type="NCBI Taxonomy" id="337894"/>
    <lineage>
        <taxon>Bacteria</taxon>
        <taxon>Bacillati</taxon>
        <taxon>Actinomycetota</taxon>
        <taxon>Actinomycetes</taxon>
        <taxon>Pseudonocardiales</taxon>
        <taxon>Pseudonocardiaceae</taxon>
        <taxon>Amycolatopsis</taxon>
    </lineage>
</organism>
<evidence type="ECO:0000313" key="2">
    <source>
        <dbReference type="EMBL" id="GAA1983412.1"/>
    </source>
</evidence>
<name>A0ABP5DNL0_9PSEU</name>
<dbReference type="InterPro" id="IPR017101">
    <property type="entry name" value="P-loop_ATP/GTP-bd_All4644_prd"/>
</dbReference>
<feature type="region of interest" description="Disordered" evidence="1">
    <location>
        <begin position="1"/>
        <end position="32"/>
    </location>
</feature>
<dbReference type="Pfam" id="PF13671">
    <property type="entry name" value="AAA_33"/>
    <property type="match status" value="1"/>
</dbReference>
<evidence type="ECO:0000313" key="3">
    <source>
        <dbReference type="Proteomes" id="UP001501116"/>
    </source>
</evidence>
<dbReference type="InterPro" id="IPR027417">
    <property type="entry name" value="P-loop_NTPase"/>
</dbReference>
<accession>A0ABP5DNL0</accession>
<gene>
    <name evidence="2" type="ORF">GCM10009754_70710</name>
</gene>
<dbReference type="PIRSF" id="PIRSF037081">
    <property type="entry name" value="P-loop_All4644_prd"/>
    <property type="match status" value="1"/>
</dbReference>
<protein>
    <recommendedName>
        <fullName evidence="4">Kinase</fullName>
    </recommendedName>
</protein>